<evidence type="ECO:0000256" key="1">
    <source>
        <dbReference type="SAM" id="Phobius"/>
    </source>
</evidence>
<sequence length="167" mass="18990">MDIIRTISKLPMFKQAFQIKVSPHELTGENLITRKVLSIRRSSSHPRSLTGDFFELERDIKKVMQQLTVRRWVKANVLICLEGLDEGGYTNVEKRAFKEAVMGAGAMDVYLAEKAIDFTTAYDVLVKGKTIEEKKDKEPFRITRIELLIIISILGIVLSYLKGFGVI</sequence>
<gene>
    <name evidence="2" type="ORF">RGQ13_18190</name>
</gene>
<keyword evidence="1" id="KW-0472">Membrane</keyword>
<keyword evidence="3" id="KW-1185">Reference proteome</keyword>
<evidence type="ECO:0000313" key="3">
    <source>
        <dbReference type="Proteomes" id="UP001258994"/>
    </source>
</evidence>
<dbReference type="RefSeq" id="WP_348391147.1">
    <property type="nucleotide sequence ID" value="NZ_CP134145.1"/>
</dbReference>
<dbReference type="EMBL" id="CP134145">
    <property type="protein sequence ID" value="WNC72027.1"/>
    <property type="molecule type" value="Genomic_DNA"/>
</dbReference>
<accession>A0ABY9TT87</accession>
<keyword evidence="1" id="KW-0812">Transmembrane</keyword>
<dbReference type="Proteomes" id="UP001258994">
    <property type="component" value="Chromosome"/>
</dbReference>
<organism evidence="2 3">
    <name type="scientific">Thalassotalea psychrophila</name>
    <dbReference type="NCBI Taxonomy" id="3065647"/>
    <lineage>
        <taxon>Bacteria</taxon>
        <taxon>Pseudomonadati</taxon>
        <taxon>Pseudomonadota</taxon>
        <taxon>Gammaproteobacteria</taxon>
        <taxon>Alteromonadales</taxon>
        <taxon>Colwelliaceae</taxon>
        <taxon>Thalassotalea</taxon>
    </lineage>
</organism>
<name>A0ABY9TT87_9GAMM</name>
<feature type="transmembrane region" description="Helical" evidence="1">
    <location>
        <begin position="142"/>
        <end position="161"/>
    </location>
</feature>
<evidence type="ECO:0000313" key="2">
    <source>
        <dbReference type="EMBL" id="WNC72027.1"/>
    </source>
</evidence>
<keyword evidence="1" id="KW-1133">Transmembrane helix</keyword>
<proteinExistence type="predicted"/>
<protein>
    <submittedName>
        <fullName evidence="2">Uncharacterized protein</fullName>
    </submittedName>
</protein>
<reference evidence="3" key="1">
    <citation type="submission" date="2023-09" db="EMBL/GenBank/DDBJ databases">
        <authorList>
            <person name="Li S."/>
            <person name="Li X."/>
            <person name="Zhang C."/>
            <person name="Zhao Z."/>
        </authorList>
    </citation>
    <scope>NUCLEOTIDE SEQUENCE [LARGE SCALE GENOMIC DNA]</scope>
    <source>
        <strain evidence="3">SQ149</strain>
    </source>
</reference>